<organism evidence="1 2">
    <name type="scientific">Panagrolaimus sp. ES5</name>
    <dbReference type="NCBI Taxonomy" id="591445"/>
    <lineage>
        <taxon>Eukaryota</taxon>
        <taxon>Metazoa</taxon>
        <taxon>Ecdysozoa</taxon>
        <taxon>Nematoda</taxon>
        <taxon>Chromadorea</taxon>
        <taxon>Rhabditida</taxon>
        <taxon>Tylenchina</taxon>
        <taxon>Panagrolaimomorpha</taxon>
        <taxon>Panagrolaimoidea</taxon>
        <taxon>Panagrolaimidae</taxon>
        <taxon>Panagrolaimus</taxon>
    </lineage>
</organism>
<sequence>MDRLMLIAESLSTLVFPFRWQLTYVPILPYSQLKFIEAPVPYLMGLCYDDFIPDQIYQSNVCILDIDTGKLDFPEDVPQFPKYRQVSDEIHKIITHCQESFAKQKRQQNFEATINNSEAMPSIPKVVMRKKGGNKRDDLWSMKRMSRSFDNHDSLKAAEDVYRHQREQEQAALVLEEDNNRNSPARMTDDDGYETASQSPVSAETQVYFQGLRLNHAVRDLLLNHFACLFYSYESFVISEQSSQQPRDSVANFDKASFLSDQPDSFLPFLAAFLETQMFASFIDSKILSHLQSDIDENVVIFDSKIKQVREKLAALKVQTPTIEKPADIMINEEPQLLSPTMPTMHMDYEVRQPHILPGTAIRNYVFPFRWQLTYVPILPYSQLKFIEAPVPYLMGLCYDDFIPDQIYQSNVCILDIDTGKLDFPEDVPQFPKYRQVSDEIHKIITHCQESFAKQKRQQNFEATINNSEAMPSIPKVVMRKKGGNKRDDLWSMKRMSRSFDNHDSLKAAEDVYRHQREQEQAALVLEEDNNRNSPARMTDDDGYETASQSPVSAETQVYFQGLRLNHAVRDLLLNHFACLFYSYESFVISEQSSQQPRDSVANFDKASFLSDQPDSFLPFLAAFLETQMFASFIDSKILSHLQSDIDENVVIFDSKIKQVREKLAALKVQTPTIEKPADIMINEEPQLLSPTMPTMHMDYEIRQPHILPGTAIRNYGGFFPDIDRRLFEPINLSSATHSPWKQQKQRQRNNSLLDDLPSGNNTPKHTPKKRGGVDDPTRTKEHWKFVEQLLKETKTKTKRMLVMKMGKEAVHLGHNDLGVTGVEENTLVAGFCDLLERVWAHGLKKKHGKSALWTHVLSHQEREKYPHSARSIEQSSNLTP</sequence>
<name>A0AC34FPM0_9BILA</name>
<dbReference type="Proteomes" id="UP000887579">
    <property type="component" value="Unplaced"/>
</dbReference>
<accession>A0AC34FPM0</accession>
<evidence type="ECO:0000313" key="2">
    <source>
        <dbReference type="WBParaSite" id="ES5_v2.g19246.t1"/>
    </source>
</evidence>
<protein>
    <submittedName>
        <fullName evidence="2">Uncharacterized protein</fullName>
    </submittedName>
</protein>
<reference evidence="2" key="1">
    <citation type="submission" date="2022-11" db="UniProtKB">
        <authorList>
            <consortium name="WormBaseParasite"/>
        </authorList>
    </citation>
    <scope>IDENTIFICATION</scope>
</reference>
<dbReference type="WBParaSite" id="ES5_v2.g19246.t1">
    <property type="protein sequence ID" value="ES5_v2.g19246.t1"/>
    <property type="gene ID" value="ES5_v2.g19246"/>
</dbReference>
<proteinExistence type="predicted"/>
<evidence type="ECO:0000313" key="1">
    <source>
        <dbReference type="Proteomes" id="UP000887579"/>
    </source>
</evidence>